<comment type="caution">
    <text evidence="2">The sequence shown here is derived from an EMBL/GenBank/DDBJ whole genome shotgun (WGS) entry which is preliminary data.</text>
</comment>
<accession>A0ABR9RRS5</accession>
<keyword evidence="3" id="KW-1185">Reference proteome</keyword>
<dbReference type="EMBL" id="JADCSA010000005">
    <property type="protein sequence ID" value="MBE7324261.1"/>
    <property type="molecule type" value="Genomic_DNA"/>
</dbReference>
<dbReference type="Proteomes" id="UP000756387">
    <property type="component" value="Unassembled WGS sequence"/>
</dbReference>
<keyword evidence="1" id="KW-0812">Transmembrane</keyword>
<organism evidence="2 3">
    <name type="scientific">Nocardioides malaquae</name>
    <dbReference type="NCBI Taxonomy" id="2773426"/>
    <lineage>
        <taxon>Bacteria</taxon>
        <taxon>Bacillati</taxon>
        <taxon>Actinomycetota</taxon>
        <taxon>Actinomycetes</taxon>
        <taxon>Propionibacteriales</taxon>
        <taxon>Nocardioidaceae</taxon>
        <taxon>Nocardioides</taxon>
    </lineage>
</organism>
<protein>
    <submittedName>
        <fullName evidence="2">Uncharacterized protein</fullName>
    </submittedName>
</protein>
<evidence type="ECO:0000313" key="3">
    <source>
        <dbReference type="Proteomes" id="UP000756387"/>
    </source>
</evidence>
<feature type="transmembrane region" description="Helical" evidence="1">
    <location>
        <begin position="20"/>
        <end position="42"/>
    </location>
</feature>
<sequence length="71" mass="7649">MSLCATMVERGAPGFLNVMVLVFFWNAVKFAWTALLAPVWIVHGAVGARREGECLVVRGQSEHAVAEASCS</sequence>
<keyword evidence="1" id="KW-0472">Membrane</keyword>
<gene>
    <name evidence="2" type="ORF">IEQ44_06320</name>
</gene>
<proteinExistence type="predicted"/>
<evidence type="ECO:0000256" key="1">
    <source>
        <dbReference type="SAM" id="Phobius"/>
    </source>
</evidence>
<name>A0ABR9RRS5_9ACTN</name>
<keyword evidence="1" id="KW-1133">Transmembrane helix</keyword>
<evidence type="ECO:0000313" key="2">
    <source>
        <dbReference type="EMBL" id="MBE7324261.1"/>
    </source>
</evidence>
<reference evidence="2 3" key="1">
    <citation type="submission" date="2020-10" db="EMBL/GenBank/DDBJ databases">
        <title>Nocardioides sp. isolated from sludge.</title>
        <authorList>
            <person name="Zhang X."/>
        </authorList>
    </citation>
    <scope>NUCLEOTIDE SEQUENCE [LARGE SCALE GENOMIC DNA]</scope>
    <source>
        <strain evidence="2 3">Y6</strain>
    </source>
</reference>
<dbReference type="RefSeq" id="WP_193637603.1">
    <property type="nucleotide sequence ID" value="NZ_JADCSA010000005.1"/>
</dbReference>